<dbReference type="CDD" id="cd02440">
    <property type="entry name" value="AdoMet_MTases"/>
    <property type="match status" value="1"/>
</dbReference>
<dbReference type="InterPro" id="IPR025714">
    <property type="entry name" value="Methyltranfer_dom"/>
</dbReference>
<evidence type="ECO:0000259" key="2">
    <source>
        <dbReference type="Pfam" id="PF13847"/>
    </source>
</evidence>
<dbReference type="EMBL" id="CP063078">
    <property type="protein sequence ID" value="QOQ86987.1"/>
    <property type="molecule type" value="Genomic_DNA"/>
</dbReference>
<gene>
    <name evidence="4" type="ORF">IMC76_07185</name>
</gene>
<evidence type="ECO:0000259" key="3">
    <source>
        <dbReference type="Pfam" id="PF21782"/>
    </source>
</evidence>
<dbReference type="PANTHER" id="PTHR43667:SF2">
    <property type="entry name" value="FATTY ACID C-METHYL TRANSFERASE"/>
    <property type="match status" value="1"/>
</dbReference>
<dbReference type="Pfam" id="PF21782">
    <property type="entry name" value="WHD_PKMT"/>
    <property type="match status" value="1"/>
</dbReference>
<evidence type="ECO:0000259" key="1">
    <source>
        <dbReference type="Pfam" id="PF10119"/>
    </source>
</evidence>
<dbReference type="Proteomes" id="UP000594749">
    <property type="component" value="Chromosome"/>
</dbReference>
<dbReference type="InterPro" id="IPR018773">
    <property type="entry name" value="MeTrfase_reg_dom_prd"/>
</dbReference>
<organism evidence="4 5">
    <name type="scientific">Campylobacter corcagiensis</name>
    <dbReference type="NCBI Taxonomy" id="1448857"/>
    <lineage>
        <taxon>Bacteria</taxon>
        <taxon>Pseudomonadati</taxon>
        <taxon>Campylobacterota</taxon>
        <taxon>Epsilonproteobacteria</taxon>
        <taxon>Campylobacterales</taxon>
        <taxon>Campylobacteraceae</taxon>
        <taxon>Campylobacter</taxon>
    </lineage>
</organism>
<dbReference type="InterPro" id="IPR048976">
    <property type="entry name" value="WHD_PKMT"/>
</dbReference>
<keyword evidence="4" id="KW-0489">Methyltransferase</keyword>
<feature type="domain" description="PKMT C-terminal winged helix" evidence="3">
    <location>
        <begin position="431"/>
        <end position="496"/>
    </location>
</feature>
<dbReference type="Gene3D" id="3.40.50.150">
    <property type="entry name" value="Vaccinia Virus protein VP39"/>
    <property type="match status" value="1"/>
</dbReference>
<accession>A0A7M1LEI4</accession>
<dbReference type="Pfam" id="PF13847">
    <property type="entry name" value="Methyltransf_31"/>
    <property type="match status" value="1"/>
</dbReference>
<feature type="domain" description="Methyltransferase" evidence="2">
    <location>
        <begin position="41"/>
        <end position="147"/>
    </location>
</feature>
<protein>
    <submittedName>
        <fullName evidence="4">Methyltransferase regulatory domain-containing protein</fullName>
    </submittedName>
</protein>
<dbReference type="Pfam" id="PF10119">
    <property type="entry name" value="MethyTransf_Reg"/>
    <property type="match status" value="1"/>
</dbReference>
<dbReference type="AlphaFoldDB" id="A0A7M1LEI4"/>
<dbReference type="PANTHER" id="PTHR43667">
    <property type="entry name" value="CYCLOPROPANE-FATTY-ACYL-PHOSPHOLIPID SYNTHASE"/>
    <property type="match status" value="1"/>
</dbReference>
<sequence length="508" mass="58446">MNEERYYDEIPYRSKIFKESLPENSYIAGLLYGVNGVLPDKARVLEIGCGVGANIISFGLNHPKSKLVGVDLSSKQISMANELKKRLGTKNIEFIKKDILEIDKKFGEFDYIIAHGVYSWVSDDVKRAIFKIFKECLSENGIAYLSYNTYPGWKGKEILRDIMLYRNGEVSSNNKIELGFDTLRHLKNNALDGVIKKVIDDNYDDLIKRNPSYIMHEYFESINSPNYFHEVASCAKDSGLNFLCEADWQSSIFPPVNENLNNALKAESKGDRVRFEQFIDFIVNKTFRRTLFTKAKPKDEVNIEFSNLDKFFVSGNFIYDNTNRVYKNAQTNTIMPKGMGKLFDKLSEIYPSNLSVGEFISELKTSKSDEEIREFYTNLAYLLCSKKVDFSIYKKELLNDIPKKPKLGKNSIELVKFIKEYDGIVSFFSPLYDNIQLNSDCDYELLPLMDGTRDIEELASELVNLEKSGKFNFIIEDMVVEDESKIESMAKAYVKDKVDLLFKFGFLV</sequence>
<dbReference type="SUPFAM" id="SSF53335">
    <property type="entry name" value="S-adenosyl-L-methionine-dependent methyltransferases"/>
    <property type="match status" value="1"/>
</dbReference>
<proteinExistence type="predicted"/>
<evidence type="ECO:0000313" key="5">
    <source>
        <dbReference type="Proteomes" id="UP000594749"/>
    </source>
</evidence>
<dbReference type="InterPro" id="IPR050723">
    <property type="entry name" value="CFA/CMAS"/>
</dbReference>
<evidence type="ECO:0000313" key="4">
    <source>
        <dbReference type="EMBL" id="QOQ86987.1"/>
    </source>
</evidence>
<name>A0A7M1LEI4_9BACT</name>
<dbReference type="RefSeq" id="WP_025803345.1">
    <property type="nucleotide sequence ID" value="NZ_CP053842.1"/>
</dbReference>
<feature type="domain" description="Methyltransferase regulatory" evidence="1">
    <location>
        <begin position="210"/>
        <end position="294"/>
    </location>
</feature>
<dbReference type="GO" id="GO:0008168">
    <property type="term" value="F:methyltransferase activity"/>
    <property type="evidence" value="ECO:0007669"/>
    <property type="project" value="UniProtKB-KW"/>
</dbReference>
<dbReference type="GO" id="GO:0032259">
    <property type="term" value="P:methylation"/>
    <property type="evidence" value="ECO:0007669"/>
    <property type="project" value="UniProtKB-KW"/>
</dbReference>
<reference evidence="4 5" key="1">
    <citation type="submission" date="2020-10" db="EMBL/GenBank/DDBJ databases">
        <title>Campylobacter and Helicobacter PacBio genomes.</title>
        <authorList>
            <person name="Lane C."/>
        </authorList>
    </citation>
    <scope>NUCLEOTIDE SEQUENCE [LARGE SCALE GENOMIC DNA]</scope>
    <source>
        <strain evidence="4 5">2016D-0077</strain>
    </source>
</reference>
<keyword evidence="4" id="KW-0808">Transferase</keyword>
<dbReference type="InterPro" id="IPR029063">
    <property type="entry name" value="SAM-dependent_MTases_sf"/>
</dbReference>
<keyword evidence="5" id="KW-1185">Reference proteome</keyword>
<dbReference type="OrthoDB" id="323463at2"/>